<gene>
    <name evidence="1" type="ORF">QQ91_0012840</name>
</gene>
<accession>A0ABD4T5A5</accession>
<dbReference type="Proteomes" id="UP000031561">
    <property type="component" value="Unassembled WGS sequence"/>
</dbReference>
<dbReference type="SUPFAM" id="SSF55961">
    <property type="entry name" value="Bet v1-like"/>
    <property type="match status" value="1"/>
</dbReference>
<evidence type="ECO:0000313" key="2">
    <source>
        <dbReference type="Proteomes" id="UP000031561"/>
    </source>
</evidence>
<keyword evidence="2" id="KW-1185">Reference proteome</keyword>
<proteinExistence type="predicted"/>
<dbReference type="InterPro" id="IPR023393">
    <property type="entry name" value="START-like_dom_sf"/>
</dbReference>
<organism evidence="1 2">
    <name type="scientific">Lyngbya confervoides BDU141951</name>
    <dbReference type="NCBI Taxonomy" id="1574623"/>
    <lineage>
        <taxon>Bacteria</taxon>
        <taxon>Bacillati</taxon>
        <taxon>Cyanobacteriota</taxon>
        <taxon>Cyanophyceae</taxon>
        <taxon>Oscillatoriophycideae</taxon>
        <taxon>Oscillatoriales</taxon>
        <taxon>Microcoleaceae</taxon>
        <taxon>Lyngbya</taxon>
    </lineage>
</organism>
<name>A0ABD4T5A5_9CYAN</name>
<dbReference type="Gene3D" id="3.30.530.20">
    <property type="match status" value="1"/>
</dbReference>
<comment type="caution">
    <text evidence="1">The sequence shown here is derived from an EMBL/GenBank/DDBJ whole genome shotgun (WGS) entry which is preliminary data.</text>
</comment>
<dbReference type="AlphaFoldDB" id="A0ABD4T5A5"/>
<dbReference type="EMBL" id="JTHE03000073">
    <property type="protein sequence ID" value="MCM1983704.1"/>
    <property type="molecule type" value="Genomic_DNA"/>
</dbReference>
<protein>
    <submittedName>
        <fullName evidence="1">SRPBCC family protein</fullName>
    </submittedName>
</protein>
<reference evidence="1 2" key="1">
    <citation type="journal article" date="2015" name="Genome Announc.">
        <title>Draft Genome Sequence of Filamentous Marine Cyanobacterium Lyngbya confervoides Strain BDU141951.</title>
        <authorList>
            <person name="Chandrababunaidu M.M."/>
            <person name="Sen D."/>
            <person name="Tripathy S."/>
        </authorList>
    </citation>
    <scope>NUCLEOTIDE SEQUENCE [LARGE SCALE GENOMIC DNA]</scope>
    <source>
        <strain evidence="1 2">BDU141951</strain>
    </source>
</reference>
<dbReference type="Pfam" id="PF10604">
    <property type="entry name" value="Polyketide_cyc2"/>
    <property type="match status" value="1"/>
</dbReference>
<dbReference type="RefSeq" id="WP_166284029.1">
    <property type="nucleotide sequence ID" value="NZ_JTHE03000073.1"/>
</dbReference>
<dbReference type="CDD" id="cd07824">
    <property type="entry name" value="SRPBCC_6"/>
    <property type="match status" value="1"/>
</dbReference>
<evidence type="ECO:0000313" key="1">
    <source>
        <dbReference type="EMBL" id="MCM1983704.1"/>
    </source>
</evidence>
<sequence>MAAYQFVTQWHLAAPIDTVWAAIQHTEDWPQWWPAVVLVEELNPGAADGLGNVRRFVWKMPLFYTLTFETEVVRIQAPVLMEAIAVGEVVGNGVWQLTSTDQGTSVTYTWTVRTTKAWMNVLAAIARPILEWNHNAVMYQGGQGLAKRLNTILFSMDSTAAS</sequence>
<dbReference type="InterPro" id="IPR019587">
    <property type="entry name" value="Polyketide_cyclase/dehydratase"/>
</dbReference>